<dbReference type="GO" id="GO:0006302">
    <property type="term" value="P:double-strand break repair"/>
    <property type="evidence" value="ECO:0007669"/>
    <property type="project" value="TreeGrafter"/>
</dbReference>
<name>A0A1E3QDP8_LIPST</name>
<dbReference type="GO" id="GO:1990683">
    <property type="term" value="P:DNA double-strand break attachment to nuclear envelope"/>
    <property type="evidence" value="ECO:0007669"/>
    <property type="project" value="TreeGrafter"/>
</dbReference>
<dbReference type="Pfam" id="PF00533">
    <property type="entry name" value="BRCT"/>
    <property type="match status" value="1"/>
</dbReference>
<feature type="region of interest" description="Disordered" evidence="1">
    <location>
        <begin position="612"/>
        <end position="650"/>
    </location>
</feature>
<feature type="region of interest" description="Disordered" evidence="1">
    <location>
        <begin position="515"/>
        <end position="589"/>
    </location>
</feature>
<dbReference type="GO" id="GO:0035361">
    <property type="term" value="C:Cul8-RING ubiquitin ligase complex"/>
    <property type="evidence" value="ECO:0007669"/>
    <property type="project" value="TreeGrafter"/>
</dbReference>
<dbReference type="CDD" id="cd18437">
    <property type="entry name" value="BRCT_BRC1_like_rpt3"/>
    <property type="match status" value="1"/>
</dbReference>
<dbReference type="CDD" id="cd18436">
    <property type="entry name" value="BRCT_BRC1_like_rpt2"/>
    <property type="match status" value="1"/>
</dbReference>
<gene>
    <name evidence="3" type="ORF">LIPSTDRAFT_1150</name>
</gene>
<evidence type="ECO:0000259" key="2">
    <source>
        <dbReference type="PROSITE" id="PS50172"/>
    </source>
</evidence>
<dbReference type="PROSITE" id="PS50172">
    <property type="entry name" value="BRCT"/>
    <property type="match status" value="4"/>
</dbReference>
<dbReference type="EMBL" id="KV454290">
    <property type="protein sequence ID" value="ODQ75718.1"/>
    <property type="molecule type" value="Genomic_DNA"/>
</dbReference>
<feature type="domain" description="BRCT" evidence="2">
    <location>
        <begin position="24"/>
        <end position="124"/>
    </location>
</feature>
<dbReference type="InterPro" id="IPR036420">
    <property type="entry name" value="BRCT_dom_sf"/>
</dbReference>
<dbReference type="PANTHER" id="PTHR47667">
    <property type="entry name" value="REGULATOR OF TY1 TRANSPOSITION PROTEIN 107"/>
    <property type="match status" value="1"/>
</dbReference>
<dbReference type="InterPro" id="IPR001357">
    <property type="entry name" value="BRCT_dom"/>
</dbReference>
<feature type="domain" description="BRCT" evidence="2">
    <location>
        <begin position="697"/>
        <end position="741"/>
    </location>
</feature>
<keyword evidence="4" id="KW-1185">Reference proteome</keyword>
<organism evidence="3 4">
    <name type="scientific">Lipomyces starkeyi NRRL Y-11557</name>
    <dbReference type="NCBI Taxonomy" id="675824"/>
    <lineage>
        <taxon>Eukaryota</taxon>
        <taxon>Fungi</taxon>
        <taxon>Dikarya</taxon>
        <taxon>Ascomycota</taxon>
        <taxon>Saccharomycotina</taxon>
        <taxon>Lipomycetes</taxon>
        <taxon>Lipomycetales</taxon>
        <taxon>Lipomycetaceae</taxon>
        <taxon>Lipomyces</taxon>
    </lineage>
</organism>
<dbReference type="Pfam" id="PF16770">
    <property type="entry name" value="RTT107_BRCT_5"/>
    <property type="match status" value="1"/>
</dbReference>
<feature type="domain" description="BRCT" evidence="2">
    <location>
        <begin position="351"/>
        <end position="428"/>
    </location>
</feature>
<dbReference type="SMART" id="SM00292">
    <property type="entry name" value="BRCT"/>
    <property type="match status" value="5"/>
</dbReference>
<feature type="compositionally biased region" description="Polar residues" evidence="1">
    <location>
        <begin position="538"/>
        <end position="567"/>
    </location>
</feature>
<dbReference type="Pfam" id="PF12738">
    <property type="entry name" value="PTCB-BRCT"/>
    <property type="match status" value="1"/>
</dbReference>
<dbReference type="InterPro" id="IPR053036">
    <property type="entry name" value="CellCycle_DNARepair_Reg"/>
</dbReference>
<accession>A0A1E3QDP8</accession>
<feature type="region of interest" description="Disordered" evidence="1">
    <location>
        <begin position="467"/>
        <end position="498"/>
    </location>
</feature>
<dbReference type="PANTHER" id="PTHR47667:SF1">
    <property type="entry name" value="REGULATOR OF TY1 TRANSPOSITION PROTEIN 107"/>
    <property type="match status" value="1"/>
</dbReference>
<dbReference type="STRING" id="675824.A0A1E3QDP8"/>
<evidence type="ECO:0000256" key="1">
    <source>
        <dbReference type="SAM" id="MobiDB-lite"/>
    </source>
</evidence>
<dbReference type="CDD" id="cd17743">
    <property type="entry name" value="BRCT_BRC1_like_rpt5"/>
    <property type="match status" value="1"/>
</dbReference>
<feature type="compositionally biased region" description="Basic and acidic residues" evidence="1">
    <location>
        <begin position="522"/>
        <end position="536"/>
    </location>
</feature>
<proteinExistence type="predicted"/>
<dbReference type="SUPFAM" id="SSF52113">
    <property type="entry name" value="BRCT domain"/>
    <property type="match status" value="5"/>
</dbReference>
<dbReference type="CDD" id="cd18438">
    <property type="entry name" value="BRCT_BRC1_like_rpt4"/>
    <property type="match status" value="1"/>
</dbReference>
<dbReference type="CDD" id="cd18439">
    <property type="entry name" value="BRCT_BRC1_like_rpt6"/>
    <property type="match status" value="1"/>
</dbReference>
<reference evidence="3 4" key="1">
    <citation type="journal article" date="2016" name="Proc. Natl. Acad. Sci. U.S.A.">
        <title>Comparative genomics of biotechnologically important yeasts.</title>
        <authorList>
            <person name="Riley R."/>
            <person name="Haridas S."/>
            <person name="Wolfe K.H."/>
            <person name="Lopes M.R."/>
            <person name="Hittinger C.T."/>
            <person name="Goeker M."/>
            <person name="Salamov A.A."/>
            <person name="Wisecaver J.H."/>
            <person name="Long T.M."/>
            <person name="Calvey C.H."/>
            <person name="Aerts A.L."/>
            <person name="Barry K.W."/>
            <person name="Choi C."/>
            <person name="Clum A."/>
            <person name="Coughlan A.Y."/>
            <person name="Deshpande S."/>
            <person name="Douglass A.P."/>
            <person name="Hanson S.J."/>
            <person name="Klenk H.-P."/>
            <person name="LaButti K.M."/>
            <person name="Lapidus A."/>
            <person name="Lindquist E.A."/>
            <person name="Lipzen A.M."/>
            <person name="Meier-Kolthoff J.P."/>
            <person name="Ohm R.A."/>
            <person name="Otillar R.P."/>
            <person name="Pangilinan J.L."/>
            <person name="Peng Y."/>
            <person name="Rokas A."/>
            <person name="Rosa C.A."/>
            <person name="Scheuner C."/>
            <person name="Sibirny A.A."/>
            <person name="Slot J.C."/>
            <person name="Stielow J.B."/>
            <person name="Sun H."/>
            <person name="Kurtzman C.P."/>
            <person name="Blackwell M."/>
            <person name="Grigoriev I.V."/>
            <person name="Jeffries T.W."/>
        </authorList>
    </citation>
    <scope>NUCLEOTIDE SEQUENCE [LARGE SCALE GENOMIC DNA]</scope>
    <source>
        <strain evidence="3 4">NRRL Y-11557</strain>
    </source>
</reference>
<dbReference type="Proteomes" id="UP000094385">
    <property type="component" value="Unassembled WGS sequence"/>
</dbReference>
<feature type="domain" description="BRCT" evidence="2">
    <location>
        <begin position="125"/>
        <end position="215"/>
    </location>
</feature>
<dbReference type="AlphaFoldDB" id="A0A1E3QDP8"/>
<dbReference type="GO" id="GO:0005634">
    <property type="term" value="C:nucleus"/>
    <property type="evidence" value="ECO:0007669"/>
    <property type="project" value="TreeGrafter"/>
</dbReference>
<protein>
    <recommendedName>
        <fullName evidence="2">BRCT domain-containing protein</fullName>
    </recommendedName>
</protein>
<evidence type="ECO:0000313" key="4">
    <source>
        <dbReference type="Proteomes" id="UP000094385"/>
    </source>
</evidence>
<feature type="compositionally biased region" description="Acidic residues" evidence="1">
    <location>
        <begin position="468"/>
        <end position="483"/>
    </location>
</feature>
<dbReference type="Gene3D" id="3.40.50.10190">
    <property type="entry name" value="BRCT domain"/>
    <property type="match status" value="5"/>
</dbReference>
<dbReference type="OrthoDB" id="342264at2759"/>
<sequence>MNGTTRSSFLSSPYSNEKRAALEPRRKLFKNVVYHIVKDGPLDEEEYNILSNLLQKGDAVETEYTKEGSRNVLDLSNLTHIISNTIDFPEYPDAEQRMINVVKPLWVYKSVNHGRTAPLRLYSPNPKFFFSDVNIFVAGLPQGDREALYGGVRALGGQWSESLTRFTTHVIALSMDEASCKTVALERKACKIVLPHWIDDCLKLHRRIDEGPYLLPNPKILADANSWKPLVGAKMDHTFIHSAYINDKMNPPQPRNSIFQEKRFYIGSDLHLSERSSNTIRVIIESAGGSVVDSLNDANVYVGCYRAEDDYVKACRMRMFVGNLTWLYWMFAHDEWTSPLKHLLHYPIPKEKIKGMENYLICISGYNGDSRHYLEKLIEACGATYTKALKTTNTHLITAKPSGEKYTAARDWNCDVVNHLWLEETYAKWHVQSVTLPRYSHFPRMTNLVEVIGQTRLDMHELKLFYGSEDDDGSDPSGDDSDREEFSSAKESISASKDVDGRRFAQISQNYVSKAETMTTESGEHEKHTVSKDAKENASAQPTIRSLSGRTVETPTRPSTKSKSLPSAVSAIDSPASVTSSGGRRAKEKAAVKLKDDMIDLNDFEKQRKRGNLPLLPIEGKGTLDVPAASRKRKGDTDTVDPEDAAASKKKGKVATKDVAMKVMLTGYTGTVTPSELQRLYNLGIEIVELPDTATHVASPKISRTEKFLCALPRAPVVINTDFITRCLKENKKLDVNDYLLHDPEGEERNKCVLAESLKRAKERKAGPFHNMAINVTPGIKGGYDVIRHIIEANGGQCNLIRNARAKKYIVLAKHPMILISSTEEVGYFDNFLKYAEDDSRDGCIFSTEWILTGVLRMEVKFDSEFSLVTEE</sequence>
<evidence type="ECO:0000313" key="3">
    <source>
        <dbReference type="EMBL" id="ODQ75718.1"/>
    </source>
</evidence>